<dbReference type="SUPFAM" id="SSF51004">
    <property type="entry name" value="C-terminal (heme d1) domain of cytochrome cd1-nitrite reductase"/>
    <property type="match status" value="1"/>
</dbReference>
<dbReference type="InterPro" id="IPR019405">
    <property type="entry name" value="Lactonase_7-beta_prop"/>
</dbReference>
<dbReference type="RefSeq" id="WP_187481111.1">
    <property type="nucleotide sequence ID" value="NZ_CP060695.1"/>
</dbReference>
<organism evidence="3 4">
    <name type="scientific">Polaribacter pectinis</name>
    <dbReference type="NCBI Taxonomy" id="2738844"/>
    <lineage>
        <taxon>Bacteria</taxon>
        <taxon>Pseudomonadati</taxon>
        <taxon>Bacteroidota</taxon>
        <taxon>Flavobacteriia</taxon>
        <taxon>Flavobacteriales</taxon>
        <taxon>Flavobacteriaceae</taxon>
    </lineage>
</organism>
<keyword evidence="2" id="KW-0313">Glucose metabolism</keyword>
<gene>
    <name evidence="3" type="ORF">H9W90_08000</name>
</gene>
<dbReference type="Pfam" id="PF10282">
    <property type="entry name" value="Lactonase"/>
    <property type="match status" value="1"/>
</dbReference>
<proteinExistence type="inferred from homology"/>
<name>A0A7G9L6A6_9FLAO</name>
<evidence type="ECO:0000313" key="4">
    <source>
        <dbReference type="Proteomes" id="UP000515808"/>
    </source>
</evidence>
<evidence type="ECO:0000256" key="2">
    <source>
        <dbReference type="ARBA" id="ARBA00022526"/>
    </source>
</evidence>
<dbReference type="GO" id="GO:0005829">
    <property type="term" value="C:cytosol"/>
    <property type="evidence" value="ECO:0007669"/>
    <property type="project" value="TreeGrafter"/>
</dbReference>
<dbReference type="GO" id="GO:0006006">
    <property type="term" value="P:glucose metabolic process"/>
    <property type="evidence" value="ECO:0007669"/>
    <property type="project" value="UniProtKB-KW"/>
</dbReference>
<dbReference type="InterPro" id="IPR050282">
    <property type="entry name" value="Cycloisomerase_2"/>
</dbReference>
<protein>
    <submittedName>
        <fullName evidence="3">Lactonase family protein</fullName>
    </submittedName>
</protein>
<keyword evidence="4" id="KW-1185">Reference proteome</keyword>
<dbReference type="KEGG" id="ppec:H9W90_08000"/>
<comment type="similarity">
    <text evidence="1">Belongs to the cycloisomerase 2 family.</text>
</comment>
<dbReference type="PANTHER" id="PTHR30344:SF1">
    <property type="entry name" value="6-PHOSPHOGLUCONOLACTONASE"/>
    <property type="match status" value="1"/>
</dbReference>
<dbReference type="Gene3D" id="2.130.10.10">
    <property type="entry name" value="YVTN repeat-like/Quinoprotein amine dehydrogenase"/>
    <property type="match status" value="1"/>
</dbReference>
<dbReference type="InterPro" id="IPR011048">
    <property type="entry name" value="Haem_d1_sf"/>
</dbReference>
<dbReference type="Proteomes" id="UP000515808">
    <property type="component" value="Chromosome"/>
</dbReference>
<dbReference type="InterPro" id="IPR015943">
    <property type="entry name" value="WD40/YVTN_repeat-like_dom_sf"/>
</dbReference>
<sequence>MKIRILVLTIFIISSCQKMPKVKVAKETVFYVGTYTKKASKGIYKYSLSSEGKLKSLGLVAETINPTFLAKSNDKKTLFAVGETNVNGTGFIKSFRIENDSLAIISKQETGGAGPCFVAINEENYIVAANYGGGSVGLLKTDNSGKLSNLLNVQQHTGKGTTERQTKPHAHSAWFHPTKKELISVDLGTNELWFSTIDKENNELVLTNQKTLKMAAGAGPRHLTFHPNNNWFYVLNELNNTVSLVKEKDAVYYIDSSTSTLPKDFTAYSKAADIHISKDGKFLYASNRGHESIVIFEVNPKNGTLKTIGYEPVLGKQPRNFSLSPDEKFLLAANQDTDNIVSFKRNAETGKLGFVSEVSCSMPVCVLF</sequence>
<dbReference type="PANTHER" id="PTHR30344">
    <property type="entry name" value="6-PHOSPHOGLUCONOLACTONASE-RELATED"/>
    <property type="match status" value="1"/>
</dbReference>
<keyword evidence="2" id="KW-0119">Carbohydrate metabolism</keyword>
<dbReference type="GO" id="GO:0017057">
    <property type="term" value="F:6-phosphogluconolactonase activity"/>
    <property type="evidence" value="ECO:0007669"/>
    <property type="project" value="TreeGrafter"/>
</dbReference>
<accession>A0A7G9L6A6</accession>
<dbReference type="EMBL" id="CP060695">
    <property type="protein sequence ID" value="QNM84155.1"/>
    <property type="molecule type" value="Genomic_DNA"/>
</dbReference>
<dbReference type="AlphaFoldDB" id="A0A7G9L6A6"/>
<evidence type="ECO:0000256" key="1">
    <source>
        <dbReference type="ARBA" id="ARBA00005564"/>
    </source>
</evidence>
<dbReference type="PROSITE" id="PS51257">
    <property type="entry name" value="PROKAR_LIPOPROTEIN"/>
    <property type="match status" value="1"/>
</dbReference>
<reference evidence="3 4" key="1">
    <citation type="submission" date="2020-08" db="EMBL/GenBank/DDBJ databases">
        <title>Polaribacter sp. L12M9 isolated from gut of the Korean scallop.</title>
        <authorList>
            <person name="Jeong Y.S."/>
        </authorList>
    </citation>
    <scope>NUCLEOTIDE SEQUENCE [LARGE SCALE GENOMIC DNA]</scope>
    <source>
        <strain evidence="3 4">L12M9</strain>
    </source>
</reference>
<evidence type="ECO:0000313" key="3">
    <source>
        <dbReference type="EMBL" id="QNM84155.1"/>
    </source>
</evidence>